<proteinExistence type="predicted"/>
<keyword evidence="1" id="KW-1133">Transmembrane helix</keyword>
<dbReference type="PANTHER" id="PTHR33570">
    <property type="entry name" value="4-CARBOXYMUCONOLACTONE DECARBOXYLASE FAMILY PROTEIN"/>
    <property type="match status" value="1"/>
</dbReference>
<sequence length="287" mass="30970">MKNTNQWNWVAVRASRQARRDSHNLPLPPWQTPRAGKLGLLAFFVFLLGILAVAAPFPGSCEQAAADALTARQQAITTISALTAKGNLPELHQALGKGLEAGLTVNEEKEVLVHLYAYCGFPRSLQGINTLIKVLDERKAKGIKDVIGKEASPVTSTASKYERGKKNLEKLSGKPEPATKTGYAAFSPEIERFLKEHLFADIFERDVLTYQERELVTIAALVSLGGVEPMLQSHLGIGLHTGLTPAQLQQLMAVTETSIGKKEADAGRAVLAKALSTAQPSSAPNQK</sequence>
<dbReference type="RefSeq" id="WP_196283009.1">
    <property type="nucleotide sequence ID" value="NZ_JADQDQ010000007.1"/>
</dbReference>
<evidence type="ECO:0000313" key="3">
    <source>
        <dbReference type="EMBL" id="MBF9238626.1"/>
    </source>
</evidence>
<keyword evidence="1" id="KW-0472">Membrane</keyword>
<dbReference type="InterPro" id="IPR003779">
    <property type="entry name" value="CMD-like"/>
</dbReference>
<dbReference type="InterPro" id="IPR052512">
    <property type="entry name" value="4CMD/NDH-1_regulator"/>
</dbReference>
<feature type="domain" description="Carboxymuconolactone decarboxylase-like" evidence="2">
    <location>
        <begin position="188"/>
        <end position="271"/>
    </location>
</feature>
<evidence type="ECO:0000313" key="4">
    <source>
        <dbReference type="Proteomes" id="UP000597617"/>
    </source>
</evidence>
<dbReference type="Proteomes" id="UP000597617">
    <property type="component" value="Unassembled WGS sequence"/>
</dbReference>
<feature type="domain" description="Carboxymuconolactone decarboxylase-like" evidence="2">
    <location>
        <begin position="64"/>
        <end position="126"/>
    </location>
</feature>
<reference evidence="3 4" key="1">
    <citation type="submission" date="2020-11" db="EMBL/GenBank/DDBJ databases">
        <authorList>
            <person name="Kim M.K."/>
        </authorList>
    </citation>
    <scope>NUCLEOTIDE SEQUENCE [LARGE SCALE GENOMIC DNA]</scope>
    <source>
        <strain evidence="3 4">BT683</strain>
    </source>
</reference>
<dbReference type="SUPFAM" id="SSF69118">
    <property type="entry name" value="AhpD-like"/>
    <property type="match status" value="1"/>
</dbReference>
<dbReference type="Pfam" id="PF02627">
    <property type="entry name" value="CMD"/>
    <property type="match status" value="2"/>
</dbReference>
<feature type="transmembrane region" description="Helical" evidence="1">
    <location>
        <begin position="38"/>
        <end position="57"/>
    </location>
</feature>
<dbReference type="Gene3D" id="1.20.1290.10">
    <property type="entry name" value="AhpD-like"/>
    <property type="match status" value="1"/>
</dbReference>
<protein>
    <submittedName>
        <fullName evidence="3">Carboxymuconolactone decarboxylase family protein</fullName>
    </submittedName>
</protein>
<keyword evidence="1" id="KW-0812">Transmembrane</keyword>
<dbReference type="InterPro" id="IPR029032">
    <property type="entry name" value="AhpD-like"/>
</dbReference>
<keyword evidence="4" id="KW-1185">Reference proteome</keyword>
<comment type="caution">
    <text evidence="3">The sequence shown here is derived from an EMBL/GenBank/DDBJ whole genome shotgun (WGS) entry which is preliminary data.</text>
</comment>
<evidence type="ECO:0000256" key="1">
    <source>
        <dbReference type="SAM" id="Phobius"/>
    </source>
</evidence>
<name>A0ABS0IJV4_9BACT</name>
<dbReference type="EMBL" id="JADQDQ010000007">
    <property type="protein sequence ID" value="MBF9238626.1"/>
    <property type="molecule type" value="Genomic_DNA"/>
</dbReference>
<gene>
    <name evidence="3" type="ORF">I2I05_14570</name>
</gene>
<organism evidence="3 4">
    <name type="scientific">Hymenobacter jeongseonensis</name>
    <dbReference type="NCBI Taxonomy" id="2791027"/>
    <lineage>
        <taxon>Bacteria</taxon>
        <taxon>Pseudomonadati</taxon>
        <taxon>Bacteroidota</taxon>
        <taxon>Cytophagia</taxon>
        <taxon>Cytophagales</taxon>
        <taxon>Hymenobacteraceae</taxon>
        <taxon>Hymenobacter</taxon>
    </lineage>
</organism>
<evidence type="ECO:0000259" key="2">
    <source>
        <dbReference type="Pfam" id="PF02627"/>
    </source>
</evidence>
<dbReference type="PANTHER" id="PTHR33570:SF10">
    <property type="entry name" value="GAMMA-CARBOXYMUCONOLACTONE DECARBOXYLASE"/>
    <property type="match status" value="1"/>
</dbReference>
<accession>A0ABS0IJV4</accession>